<dbReference type="Proteomes" id="UP001630127">
    <property type="component" value="Unassembled WGS sequence"/>
</dbReference>
<accession>A0ABD3ALW1</accession>
<evidence type="ECO:0000313" key="3">
    <source>
        <dbReference type="Proteomes" id="UP001630127"/>
    </source>
</evidence>
<gene>
    <name evidence="2" type="ORF">ACH5RR_005676</name>
</gene>
<dbReference type="PROSITE" id="PS50833">
    <property type="entry name" value="BRIX"/>
    <property type="match status" value="1"/>
</dbReference>
<dbReference type="Pfam" id="PF04427">
    <property type="entry name" value="Brix"/>
    <property type="match status" value="1"/>
</dbReference>
<organism evidence="2 3">
    <name type="scientific">Cinchona calisaya</name>
    <dbReference type="NCBI Taxonomy" id="153742"/>
    <lineage>
        <taxon>Eukaryota</taxon>
        <taxon>Viridiplantae</taxon>
        <taxon>Streptophyta</taxon>
        <taxon>Embryophyta</taxon>
        <taxon>Tracheophyta</taxon>
        <taxon>Spermatophyta</taxon>
        <taxon>Magnoliopsida</taxon>
        <taxon>eudicotyledons</taxon>
        <taxon>Gunneridae</taxon>
        <taxon>Pentapetalae</taxon>
        <taxon>asterids</taxon>
        <taxon>lamiids</taxon>
        <taxon>Gentianales</taxon>
        <taxon>Rubiaceae</taxon>
        <taxon>Cinchonoideae</taxon>
        <taxon>Cinchoneae</taxon>
        <taxon>Cinchona</taxon>
    </lineage>
</organism>
<reference evidence="2 3" key="1">
    <citation type="submission" date="2024-11" db="EMBL/GenBank/DDBJ databases">
        <title>A near-complete genome assembly of Cinchona calisaya.</title>
        <authorList>
            <person name="Lian D.C."/>
            <person name="Zhao X.W."/>
            <person name="Wei L."/>
        </authorList>
    </citation>
    <scope>NUCLEOTIDE SEQUENCE [LARGE SCALE GENOMIC DNA]</scope>
    <source>
        <tissue evidence="2">Nenye</tissue>
    </source>
</reference>
<dbReference type="InterPro" id="IPR044281">
    <property type="entry name" value="IMP4/RPF1"/>
</dbReference>
<comment type="caution">
    <text evidence="2">The sequence shown here is derived from an EMBL/GenBank/DDBJ whole genome shotgun (WGS) entry which is preliminary data.</text>
</comment>
<dbReference type="InterPro" id="IPR007109">
    <property type="entry name" value="Brix"/>
</dbReference>
<proteinExistence type="predicted"/>
<dbReference type="PANTHER" id="PTHR22734:SF2">
    <property type="entry name" value="U3 SMALL NUCLEOLAR RIBONUCLEOPROTEIN PROTEIN IMP4"/>
    <property type="match status" value="1"/>
</dbReference>
<dbReference type="AlphaFoldDB" id="A0ABD3ALW1"/>
<dbReference type="EMBL" id="JBJUIK010000003">
    <property type="protein sequence ID" value="KAL3532155.1"/>
    <property type="molecule type" value="Genomic_DNA"/>
</dbReference>
<sequence length="139" mass="16162">MPEAYPHLILNNFATELGERTLNILMHLFPVPKADTKQIITFANQSDYISFRVKFLRSLLFKVMYGSFLSASSLYVKCRHHIYEKRGGPKSLEVKNIGPCFELKLYQIKLGTMDQDEAQTEWVLRPYMNTSKKRKILGD</sequence>
<keyword evidence="3" id="KW-1185">Reference proteome</keyword>
<name>A0ABD3ALW1_9GENT</name>
<protein>
    <recommendedName>
        <fullName evidence="1">Brix domain-containing protein</fullName>
    </recommendedName>
</protein>
<evidence type="ECO:0000313" key="2">
    <source>
        <dbReference type="EMBL" id="KAL3532155.1"/>
    </source>
</evidence>
<dbReference type="SUPFAM" id="SSF52954">
    <property type="entry name" value="Class II aaRS ABD-related"/>
    <property type="match status" value="1"/>
</dbReference>
<evidence type="ECO:0000259" key="1">
    <source>
        <dbReference type="PROSITE" id="PS50833"/>
    </source>
</evidence>
<feature type="domain" description="Brix" evidence="1">
    <location>
        <begin position="1"/>
        <end position="114"/>
    </location>
</feature>
<dbReference type="PANTHER" id="PTHR22734">
    <property type="entry name" value="U3 SMALL NUCLEOLAR RIBONUCLEOPROTEIN PROTEIN IMP4"/>
    <property type="match status" value="1"/>
</dbReference>